<dbReference type="RefSeq" id="WP_231821383.1">
    <property type="nucleotide sequence ID" value="NZ_CP082781.1"/>
</dbReference>
<proteinExistence type="inferred from homology"/>
<dbReference type="InterPro" id="IPR043129">
    <property type="entry name" value="ATPase_NBD"/>
</dbReference>
<dbReference type="InterPro" id="IPR036388">
    <property type="entry name" value="WH-like_DNA-bd_sf"/>
</dbReference>
<dbReference type="Gene3D" id="3.30.420.40">
    <property type="match status" value="2"/>
</dbReference>
<dbReference type="InterPro" id="IPR036390">
    <property type="entry name" value="WH_DNA-bd_sf"/>
</dbReference>
<organism evidence="3 4">
    <name type="scientific">Microbacterium resistens</name>
    <dbReference type="NCBI Taxonomy" id="156977"/>
    <lineage>
        <taxon>Bacteria</taxon>
        <taxon>Bacillati</taxon>
        <taxon>Actinomycetota</taxon>
        <taxon>Actinomycetes</taxon>
        <taxon>Micrococcales</taxon>
        <taxon>Microbacteriaceae</taxon>
        <taxon>Microbacterium</taxon>
    </lineage>
</organism>
<protein>
    <submittedName>
        <fullName evidence="3">ROK family transcriptional regulator</fullName>
    </submittedName>
</protein>
<dbReference type="EMBL" id="CP082781">
    <property type="protein sequence ID" value="UGS28245.1"/>
    <property type="molecule type" value="Genomic_DNA"/>
</dbReference>
<dbReference type="InterPro" id="IPR049874">
    <property type="entry name" value="ROK_cs"/>
</dbReference>
<name>A0ABY3RYX1_9MICO</name>
<evidence type="ECO:0000256" key="1">
    <source>
        <dbReference type="ARBA" id="ARBA00006479"/>
    </source>
</evidence>
<dbReference type="SUPFAM" id="SSF46785">
    <property type="entry name" value="Winged helix' DNA-binding domain"/>
    <property type="match status" value="1"/>
</dbReference>
<dbReference type="Proteomes" id="UP001199642">
    <property type="component" value="Chromosome"/>
</dbReference>
<comment type="similarity">
    <text evidence="1">Belongs to the ROK (NagC/XylR) family.</text>
</comment>
<reference evidence="3 4" key="1">
    <citation type="submission" date="2023-01" db="EMBL/GenBank/DDBJ databases">
        <title>Characterization of estradiol degrading bacteria Microbacterium sp. MZT7 and reveal degrading genes through genome analysis.</title>
        <authorList>
            <person name="Hao P."/>
            <person name="Gao Y."/>
        </authorList>
    </citation>
    <scope>NUCLEOTIDE SEQUENCE [LARGE SCALE GENOMIC DNA]</scope>
    <source>
        <strain evidence="3 4">MZT7</strain>
    </source>
</reference>
<gene>
    <name evidence="3" type="ORF">K8F61_08840</name>
</gene>
<dbReference type="Pfam" id="PF00480">
    <property type="entry name" value="ROK"/>
    <property type="match status" value="1"/>
</dbReference>
<dbReference type="SUPFAM" id="SSF53067">
    <property type="entry name" value="Actin-like ATPase domain"/>
    <property type="match status" value="1"/>
</dbReference>
<feature type="region of interest" description="Disordered" evidence="2">
    <location>
        <begin position="1"/>
        <end position="42"/>
    </location>
</feature>
<dbReference type="PANTHER" id="PTHR18964">
    <property type="entry name" value="ROK (REPRESSOR, ORF, KINASE) FAMILY"/>
    <property type="match status" value="1"/>
</dbReference>
<dbReference type="PROSITE" id="PS01125">
    <property type="entry name" value="ROK"/>
    <property type="match status" value="1"/>
</dbReference>
<evidence type="ECO:0000256" key="2">
    <source>
        <dbReference type="SAM" id="MobiDB-lite"/>
    </source>
</evidence>
<accession>A0ABY3RYX1</accession>
<dbReference type="PANTHER" id="PTHR18964:SF149">
    <property type="entry name" value="BIFUNCTIONAL UDP-N-ACETYLGLUCOSAMINE 2-EPIMERASE_N-ACETYLMANNOSAMINE KINASE"/>
    <property type="match status" value="1"/>
</dbReference>
<dbReference type="Gene3D" id="1.10.10.10">
    <property type="entry name" value="Winged helix-like DNA-binding domain superfamily/Winged helix DNA-binding domain"/>
    <property type="match status" value="1"/>
</dbReference>
<dbReference type="InterPro" id="IPR000600">
    <property type="entry name" value="ROK"/>
</dbReference>
<evidence type="ECO:0000313" key="3">
    <source>
        <dbReference type="EMBL" id="UGS28245.1"/>
    </source>
</evidence>
<sequence length="413" mass="42562">MPVSDDQHPSGNSVPGQGSVARPSVAGGVPDPVFAPDPHAFGSARQLRPRGKVLPEHARGHNRSLVLQTLYHAGAMSRADLSRVTGLTRVTISDLVAEFIADGIVVEKGIRETTGPGKPPILVDIDRGGHRIVGLDLSGPGVFEGALLSLDGEVVVRREVPRPEGGEAAYEAIRALAEDLVGLSEVPILGVGVGAPGIVRPDGVVLSSPNLGWTDFPLERLLGAALDLPVLVRNDANAAVLAEYTFGAARSDMLLVKIGRGVGAGLISGSQPLVGSRYAAGEIGHVVVGTDGGPRCVCGKDGCLEAWLSATNLRARLAEAPDDDARDGVLRDAGTRLAVGIAPIVAALDLSEIVLSGPAELLDGILLDATRATLHARTLAGVFDDIVIRLTAQEDIVLRGAAVMVLSGQLGVS</sequence>
<keyword evidence="4" id="KW-1185">Reference proteome</keyword>
<evidence type="ECO:0000313" key="4">
    <source>
        <dbReference type="Proteomes" id="UP001199642"/>
    </source>
</evidence>